<keyword evidence="1" id="KW-1133">Transmembrane helix</keyword>
<feature type="transmembrane region" description="Helical" evidence="1">
    <location>
        <begin position="6"/>
        <end position="26"/>
    </location>
</feature>
<name>A0A0A9AV67_ARUDO</name>
<protein>
    <submittedName>
        <fullName evidence="2">Uncharacterized protein</fullName>
    </submittedName>
</protein>
<evidence type="ECO:0000256" key="1">
    <source>
        <dbReference type="SAM" id="Phobius"/>
    </source>
</evidence>
<sequence>MEIQYFSIYLAMFTSFLLLIILFLLCHHFCQLRKHNQLIIQLSSLRNALLHLSKEMFVVYDSEKIFET</sequence>
<dbReference type="AlphaFoldDB" id="A0A0A9AV67"/>
<proteinExistence type="predicted"/>
<keyword evidence="1" id="KW-0812">Transmembrane</keyword>
<accession>A0A0A9AV67</accession>
<keyword evidence="1" id="KW-0472">Membrane</keyword>
<organism evidence="2">
    <name type="scientific">Arundo donax</name>
    <name type="common">Giant reed</name>
    <name type="synonym">Donax arundinaceus</name>
    <dbReference type="NCBI Taxonomy" id="35708"/>
    <lineage>
        <taxon>Eukaryota</taxon>
        <taxon>Viridiplantae</taxon>
        <taxon>Streptophyta</taxon>
        <taxon>Embryophyta</taxon>
        <taxon>Tracheophyta</taxon>
        <taxon>Spermatophyta</taxon>
        <taxon>Magnoliopsida</taxon>
        <taxon>Liliopsida</taxon>
        <taxon>Poales</taxon>
        <taxon>Poaceae</taxon>
        <taxon>PACMAD clade</taxon>
        <taxon>Arundinoideae</taxon>
        <taxon>Arundineae</taxon>
        <taxon>Arundo</taxon>
    </lineage>
</organism>
<reference evidence="2" key="2">
    <citation type="journal article" date="2015" name="Data Brief">
        <title>Shoot transcriptome of the giant reed, Arundo donax.</title>
        <authorList>
            <person name="Barrero R.A."/>
            <person name="Guerrero F.D."/>
            <person name="Moolhuijzen P."/>
            <person name="Goolsby J.A."/>
            <person name="Tidwell J."/>
            <person name="Bellgard S.E."/>
            <person name="Bellgard M.I."/>
        </authorList>
    </citation>
    <scope>NUCLEOTIDE SEQUENCE</scope>
    <source>
        <tissue evidence="2">Shoot tissue taken approximately 20 cm above the soil surface</tissue>
    </source>
</reference>
<dbReference type="EMBL" id="GBRH01244122">
    <property type="protein sequence ID" value="JAD53773.1"/>
    <property type="molecule type" value="Transcribed_RNA"/>
</dbReference>
<evidence type="ECO:0000313" key="2">
    <source>
        <dbReference type="EMBL" id="JAD53773.1"/>
    </source>
</evidence>
<reference evidence="2" key="1">
    <citation type="submission" date="2014-09" db="EMBL/GenBank/DDBJ databases">
        <authorList>
            <person name="Magalhaes I.L.F."/>
            <person name="Oliveira U."/>
            <person name="Santos F.R."/>
            <person name="Vidigal T.H.D.A."/>
            <person name="Brescovit A.D."/>
            <person name="Santos A.J."/>
        </authorList>
    </citation>
    <scope>NUCLEOTIDE SEQUENCE</scope>
    <source>
        <tissue evidence="2">Shoot tissue taken approximately 20 cm above the soil surface</tissue>
    </source>
</reference>